<comment type="caution">
    <text evidence="2">The sequence shown here is derived from an EMBL/GenBank/DDBJ whole genome shotgun (WGS) entry which is preliminary data.</text>
</comment>
<keyword evidence="1" id="KW-1133">Transmembrane helix</keyword>
<keyword evidence="3" id="KW-1185">Reference proteome</keyword>
<feature type="transmembrane region" description="Helical" evidence="1">
    <location>
        <begin position="71"/>
        <end position="92"/>
    </location>
</feature>
<dbReference type="Proteomes" id="UP001165343">
    <property type="component" value="Unassembled WGS sequence"/>
</dbReference>
<reference evidence="2" key="1">
    <citation type="submission" date="2022-05" db="EMBL/GenBank/DDBJ databases">
        <authorList>
            <person name="Jo J.-H."/>
            <person name="Im W.-T."/>
        </authorList>
    </citation>
    <scope>NUCLEOTIDE SEQUENCE</scope>
    <source>
        <strain evidence="2">RG327</strain>
    </source>
</reference>
<dbReference type="EMBL" id="JAMGBC010000001">
    <property type="protein sequence ID" value="MCL6679890.1"/>
    <property type="molecule type" value="Genomic_DNA"/>
</dbReference>
<keyword evidence="1" id="KW-0472">Membrane</keyword>
<protein>
    <submittedName>
        <fullName evidence="2">Uncharacterized protein</fullName>
    </submittedName>
</protein>
<organism evidence="2 3">
    <name type="scientific">Sphingomonas anseongensis</name>
    <dbReference type="NCBI Taxonomy" id="2908207"/>
    <lineage>
        <taxon>Bacteria</taxon>
        <taxon>Pseudomonadati</taxon>
        <taxon>Pseudomonadota</taxon>
        <taxon>Alphaproteobacteria</taxon>
        <taxon>Sphingomonadales</taxon>
        <taxon>Sphingomonadaceae</taxon>
        <taxon>Sphingomonas</taxon>
    </lineage>
</organism>
<evidence type="ECO:0000313" key="2">
    <source>
        <dbReference type="EMBL" id="MCL6679890.1"/>
    </source>
</evidence>
<keyword evidence="1" id="KW-0812">Transmembrane</keyword>
<sequence>MDMFNYVMVLASVIIGLGVTHLLHGIGGIVQHPKREKLYWVHLLWVAAIFLRAIFWWWFEFRLSSVQVWTFTLFLFVLAYAFLIFLWCALLFPRDLAGYDGFKDYFYSRRRWFFGLLLAGQVIDVADTLLKGMAHFRSLGPSYLVSIVALSVLLVIAMRTRNERFHGALAIFAVVYLLAYPWLVFDTVG</sequence>
<feature type="transmembrane region" description="Helical" evidence="1">
    <location>
        <begin position="38"/>
        <end position="59"/>
    </location>
</feature>
<evidence type="ECO:0000256" key="1">
    <source>
        <dbReference type="SAM" id="Phobius"/>
    </source>
</evidence>
<feature type="transmembrane region" description="Helical" evidence="1">
    <location>
        <begin position="142"/>
        <end position="158"/>
    </location>
</feature>
<feature type="transmembrane region" description="Helical" evidence="1">
    <location>
        <begin position="112"/>
        <end position="130"/>
    </location>
</feature>
<feature type="transmembrane region" description="Helical" evidence="1">
    <location>
        <begin position="165"/>
        <end position="183"/>
    </location>
</feature>
<feature type="transmembrane region" description="Helical" evidence="1">
    <location>
        <begin position="6"/>
        <end position="26"/>
    </location>
</feature>
<accession>A0ABT0RHY3</accession>
<dbReference type="RefSeq" id="WP_249868763.1">
    <property type="nucleotide sequence ID" value="NZ_JAMGBC010000001.1"/>
</dbReference>
<gene>
    <name evidence="2" type="ORF">LZ519_11280</name>
</gene>
<evidence type="ECO:0000313" key="3">
    <source>
        <dbReference type="Proteomes" id="UP001165343"/>
    </source>
</evidence>
<name>A0ABT0RHY3_9SPHN</name>
<proteinExistence type="predicted"/>